<dbReference type="SUPFAM" id="SSF51735">
    <property type="entry name" value="NAD(P)-binding Rossmann-fold domains"/>
    <property type="match status" value="1"/>
</dbReference>
<dbReference type="PANTHER" id="PTHR24320:SF283">
    <property type="entry name" value="RETINOL DEHYDROGENASE 11"/>
    <property type="match status" value="1"/>
</dbReference>
<dbReference type="PANTHER" id="PTHR24320">
    <property type="entry name" value="RETINOL DEHYDROGENASE"/>
    <property type="match status" value="1"/>
</dbReference>
<accession>A0AAD7HSH0</accession>
<evidence type="ECO:0000256" key="2">
    <source>
        <dbReference type="ARBA" id="ARBA00023002"/>
    </source>
</evidence>
<evidence type="ECO:0008006" key="5">
    <source>
        <dbReference type="Google" id="ProtNLM"/>
    </source>
</evidence>
<protein>
    <recommendedName>
        <fullName evidence="5">Short-chain dehydrogenase/reductase family protein</fullName>
    </recommendedName>
</protein>
<dbReference type="Pfam" id="PF00106">
    <property type="entry name" value="adh_short"/>
    <property type="match status" value="1"/>
</dbReference>
<dbReference type="InterPro" id="IPR036291">
    <property type="entry name" value="NAD(P)-bd_dom_sf"/>
</dbReference>
<dbReference type="Gene3D" id="3.40.50.720">
    <property type="entry name" value="NAD(P)-binding Rossmann-like Domain"/>
    <property type="match status" value="1"/>
</dbReference>
<organism evidence="3 4">
    <name type="scientific">Mycena metata</name>
    <dbReference type="NCBI Taxonomy" id="1033252"/>
    <lineage>
        <taxon>Eukaryota</taxon>
        <taxon>Fungi</taxon>
        <taxon>Dikarya</taxon>
        <taxon>Basidiomycota</taxon>
        <taxon>Agaricomycotina</taxon>
        <taxon>Agaricomycetes</taxon>
        <taxon>Agaricomycetidae</taxon>
        <taxon>Agaricales</taxon>
        <taxon>Marasmiineae</taxon>
        <taxon>Mycenaceae</taxon>
        <taxon>Mycena</taxon>
    </lineage>
</organism>
<dbReference type="GO" id="GO:0016491">
    <property type="term" value="F:oxidoreductase activity"/>
    <property type="evidence" value="ECO:0007669"/>
    <property type="project" value="UniProtKB-KW"/>
</dbReference>
<dbReference type="InterPro" id="IPR002347">
    <property type="entry name" value="SDR_fam"/>
</dbReference>
<proteinExistence type="inferred from homology"/>
<name>A0AAD7HSH0_9AGAR</name>
<evidence type="ECO:0000313" key="4">
    <source>
        <dbReference type="Proteomes" id="UP001215598"/>
    </source>
</evidence>
<sequence length="338" mass="35897">MYTIAHHTSRLLPSMSFPIFTFDTTADEVATAFAQQIRGKNVLITGTSMNGIGFETARVLAKHANLVIITGYNTERLALSEEALKKEIPEGNIRPLILDLSSLASVRKAAAEVNAYPEPLHVLIHNAAAPGGKFKLTADNLETQMVIAQIGPFLLTKLVAPKLLATGSASHTPRVVYVSSGAHRFVSGFDLDAVAHPDPAKYTSGGGYSQAKSANILAAIELSKRAKGKIHAYSLHPGVISTNINQKEESKAELIAAGVLGPDGLPNTSGSIKWKTMAQGAATTLVAAFDPRLEAKPGAYLNDCVESNDKIAPHASDPETAAKLWMVTEEVVGESFSF</sequence>
<dbReference type="AlphaFoldDB" id="A0AAD7HSH0"/>
<dbReference type="EMBL" id="JARKIB010000186">
    <property type="protein sequence ID" value="KAJ7726525.1"/>
    <property type="molecule type" value="Genomic_DNA"/>
</dbReference>
<gene>
    <name evidence="3" type="ORF">B0H16DRAFT_1592508</name>
</gene>
<evidence type="ECO:0000313" key="3">
    <source>
        <dbReference type="EMBL" id="KAJ7726525.1"/>
    </source>
</evidence>
<keyword evidence="4" id="KW-1185">Reference proteome</keyword>
<keyword evidence="2" id="KW-0560">Oxidoreductase</keyword>
<comment type="similarity">
    <text evidence="1">Belongs to the short-chain dehydrogenases/reductases (SDR) family.</text>
</comment>
<evidence type="ECO:0000256" key="1">
    <source>
        <dbReference type="ARBA" id="ARBA00006484"/>
    </source>
</evidence>
<comment type="caution">
    <text evidence="3">The sequence shown here is derived from an EMBL/GenBank/DDBJ whole genome shotgun (WGS) entry which is preliminary data.</text>
</comment>
<dbReference type="Proteomes" id="UP001215598">
    <property type="component" value="Unassembled WGS sequence"/>
</dbReference>
<reference evidence="3" key="1">
    <citation type="submission" date="2023-03" db="EMBL/GenBank/DDBJ databases">
        <title>Massive genome expansion in bonnet fungi (Mycena s.s.) driven by repeated elements and novel gene families across ecological guilds.</title>
        <authorList>
            <consortium name="Lawrence Berkeley National Laboratory"/>
            <person name="Harder C.B."/>
            <person name="Miyauchi S."/>
            <person name="Viragh M."/>
            <person name="Kuo A."/>
            <person name="Thoen E."/>
            <person name="Andreopoulos B."/>
            <person name="Lu D."/>
            <person name="Skrede I."/>
            <person name="Drula E."/>
            <person name="Henrissat B."/>
            <person name="Morin E."/>
            <person name="Kohler A."/>
            <person name="Barry K."/>
            <person name="LaButti K."/>
            <person name="Morin E."/>
            <person name="Salamov A."/>
            <person name="Lipzen A."/>
            <person name="Mereny Z."/>
            <person name="Hegedus B."/>
            <person name="Baldrian P."/>
            <person name="Stursova M."/>
            <person name="Weitz H."/>
            <person name="Taylor A."/>
            <person name="Grigoriev I.V."/>
            <person name="Nagy L.G."/>
            <person name="Martin F."/>
            <person name="Kauserud H."/>
        </authorList>
    </citation>
    <scope>NUCLEOTIDE SEQUENCE</scope>
    <source>
        <strain evidence="3">CBHHK182m</strain>
    </source>
</reference>